<dbReference type="Proteomes" id="UP000596337">
    <property type="component" value="Chromosome 1"/>
</dbReference>
<dbReference type="SUPFAM" id="SSF56925">
    <property type="entry name" value="OMPA-like"/>
    <property type="match status" value="1"/>
</dbReference>
<evidence type="ECO:0000313" key="4">
    <source>
        <dbReference type="EMBL" id="QRG83345.1"/>
    </source>
</evidence>
<proteinExistence type="predicted"/>
<evidence type="ECO:0000256" key="1">
    <source>
        <dbReference type="ARBA" id="ARBA00022729"/>
    </source>
</evidence>
<dbReference type="Gene3D" id="2.40.160.20">
    <property type="match status" value="1"/>
</dbReference>
<reference evidence="4 5" key="1">
    <citation type="submission" date="2021-01" db="EMBL/GenBank/DDBJ databases">
        <title>Characterization of a novel blaVMB-2- harboring plasmid in Vibrio diabolicus.</title>
        <authorList>
            <person name="Liu M."/>
        </authorList>
    </citation>
    <scope>NUCLEOTIDE SEQUENCE [LARGE SCALE GENOMIC DNA]</scope>
    <source>
        <strain evidence="4 5">SLV18</strain>
    </source>
</reference>
<accession>A0AA92R792</accession>
<name>A0AA92R792_9VIBR</name>
<evidence type="ECO:0000313" key="5">
    <source>
        <dbReference type="Proteomes" id="UP000596337"/>
    </source>
</evidence>
<feature type="domain" description="Outer membrane protein beta-barrel" evidence="3">
    <location>
        <begin position="25"/>
        <end position="201"/>
    </location>
</feature>
<dbReference type="EMBL" id="CP069195">
    <property type="protein sequence ID" value="QRG83345.1"/>
    <property type="molecule type" value="Genomic_DNA"/>
</dbReference>
<protein>
    <submittedName>
        <fullName evidence="4">Porin family protein</fullName>
    </submittedName>
</protein>
<evidence type="ECO:0000256" key="2">
    <source>
        <dbReference type="SAM" id="SignalP"/>
    </source>
</evidence>
<sequence length="201" mass="21940">MKKSMLVGASAFFLALTPKIAAASDYLDNYDDMYFGIGGSFLNIDVDATYYDSGSAFSGSGSADGAGMIGAFAGYQFNPWISGEVRGYFGVSDGDFEGIDVEVSKFFAIYARPTLPIHEYFSLYGLFGYGVGTLKSLGESDSESDFTYGAGIEVGKGTNVKLQIEYAVFHDEDYSYRYSDTERLSYNIKVSGVNANLVWYF</sequence>
<feature type="chain" id="PRO_5041640061" evidence="2">
    <location>
        <begin position="24"/>
        <end position="201"/>
    </location>
</feature>
<organism evidence="4 5">
    <name type="scientific">Vibrio diabolicus</name>
    <dbReference type="NCBI Taxonomy" id="50719"/>
    <lineage>
        <taxon>Bacteria</taxon>
        <taxon>Pseudomonadati</taxon>
        <taxon>Pseudomonadota</taxon>
        <taxon>Gammaproteobacteria</taxon>
        <taxon>Vibrionales</taxon>
        <taxon>Vibrionaceae</taxon>
        <taxon>Vibrio</taxon>
        <taxon>Vibrio diabolicus subgroup</taxon>
    </lineage>
</organism>
<dbReference type="RefSeq" id="WP_178310785.1">
    <property type="nucleotide sequence ID" value="NZ_CP069195.1"/>
</dbReference>
<dbReference type="AlphaFoldDB" id="A0AA92R792"/>
<keyword evidence="1 2" id="KW-0732">Signal</keyword>
<dbReference type="InterPro" id="IPR011250">
    <property type="entry name" value="OMP/PagP_B-barrel"/>
</dbReference>
<gene>
    <name evidence="4" type="ORF">JOS67_03240</name>
</gene>
<dbReference type="Pfam" id="PF13505">
    <property type="entry name" value="OMP_b-brl"/>
    <property type="match status" value="1"/>
</dbReference>
<feature type="signal peptide" evidence="2">
    <location>
        <begin position="1"/>
        <end position="23"/>
    </location>
</feature>
<evidence type="ECO:0000259" key="3">
    <source>
        <dbReference type="Pfam" id="PF13505"/>
    </source>
</evidence>
<dbReference type="InterPro" id="IPR027385">
    <property type="entry name" value="Beta-barrel_OMP"/>
</dbReference>